<name>A0A9D7E4D4_9PROT</name>
<accession>A0A9D7E4D4</accession>
<dbReference type="PANTHER" id="PTHR47017">
    <property type="entry name" value="ACYL-COA"/>
    <property type="match status" value="1"/>
</dbReference>
<dbReference type="InterPro" id="IPR016181">
    <property type="entry name" value="Acyl_CoA_acyltransferase"/>
</dbReference>
<proteinExistence type="predicted"/>
<organism evidence="1 2">
    <name type="scientific">Candidatus Methylophosphatis roskildensis</name>
    <dbReference type="NCBI Taxonomy" id="2899263"/>
    <lineage>
        <taxon>Bacteria</taxon>
        <taxon>Pseudomonadati</taxon>
        <taxon>Pseudomonadota</taxon>
        <taxon>Betaproteobacteria</taxon>
        <taxon>Nitrosomonadales</taxon>
        <taxon>Sterolibacteriaceae</taxon>
        <taxon>Candidatus Methylophosphatis</taxon>
    </lineage>
</organism>
<dbReference type="Gene3D" id="3.40.630.30">
    <property type="match status" value="1"/>
</dbReference>
<dbReference type="AlphaFoldDB" id="A0A9D7E4D4"/>
<sequence>MVLDSLDQVAAGDWDALAGDQPFVRHAFLRALEVSGCATARTGWRARHLTLWQDDTLVGAVPLYEKSHSRGEYVFDWAWAEAYSRHGERYYPKLVSSIPFSPIPGARLMARDDDSRRALIDALMEYSRQSQISSLHMLFPCETDTRALAAAGLQIRHAVQFHWCNAGWPDFEAFLDSLVRDKRKKIRQERRRVREAGVRFRRLQGAEITEADWNLFMRCYVNTYHQRGQHPYLNQAFFFELARTMPGNLLLLVAEREARPIAAALDICDEQALYGRYWGELEHVPLLHFEACYYQGIEWCIDHGIGRFEGGAQGEHKLARGLLPVRTTSAHWIRDERFADAVQRYLERESAGIADYFDELEAHTPFRIDE</sequence>
<dbReference type="PANTHER" id="PTHR47017:SF1">
    <property type="entry name" value="ACYL-COA"/>
    <property type="match status" value="1"/>
</dbReference>
<reference evidence="2" key="1">
    <citation type="journal article" date="2021" name="Nat. Commun.">
        <title>Connecting structure to function with the recovery of over 1000 high-quality metagenome-assembled genomes from activated sludge using long-read sequencing.</title>
        <authorList>
            <person name="Singleton C.M."/>
            <person name="Petriglieri F."/>
            <person name="Kristensen J.M."/>
            <person name="Kirkegaard R.H."/>
            <person name="Michaelsen T.Y."/>
            <person name="Andersen M.H."/>
            <person name="Kondrotaite Z."/>
            <person name="Karst S.M."/>
            <person name="Dueholm M.S."/>
            <person name="Nielsen P.H."/>
            <person name="Albertsen M."/>
        </authorList>
    </citation>
    <scope>NUCLEOTIDE SEQUENCE [LARGE SCALE GENOMIC DNA]</scope>
</reference>
<dbReference type="InterPro" id="IPR007434">
    <property type="entry name" value="FemAB-like"/>
</dbReference>
<evidence type="ECO:0000313" key="2">
    <source>
        <dbReference type="Proteomes" id="UP000807785"/>
    </source>
</evidence>
<dbReference type="EMBL" id="JADJEV010000003">
    <property type="protein sequence ID" value="MBK6973563.1"/>
    <property type="molecule type" value="Genomic_DNA"/>
</dbReference>
<comment type="caution">
    <text evidence="1">The sequence shown here is derived from an EMBL/GenBank/DDBJ whole genome shotgun (WGS) entry which is preliminary data.</text>
</comment>
<protein>
    <submittedName>
        <fullName evidence="1">N-acetyltransferase</fullName>
    </submittedName>
</protein>
<gene>
    <name evidence="1" type="ORF">IPH26_11690</name>
</gene>
<dbReference type="Pfam" id="PF04339">
    <property type="entry name" value="FemAB_like"/>
    <property type="match status" value="1"/>
</dbReference>
<dbReference type="Proteomes" id="UP000807785">
    <property type="component" value="Unassembled WGS sequence"/>
</dbReference>
<dbReference type="SUPFAM" id="SSF55729">
    <property type="entry name" value="Acyl-CoA N-acyltransferases (Nat)"/>
    <property type="match status" value="1"/>
</dbReference>
<evidence type="ECO:0000313" key="1">
    <source>
        <dbReference type="EMBL" id="MBK6973563.1"/>
    </source>
</evidence>